<dbReference type="InterPro" id="IPR017451">
    <property type="entry name" value="F-box-assoc_interact_dom"/>
</dbReference>
<dbReference type="Gene3D" id="1.20.1280.50">
    <property type="match status" value="1"/>
</dbReference>
<evidence type="ECO:0000313" key="3">
    <source>
        <dbReference type="EMBL" id="KAF7112320.1"/>
    </source>
</evidence>
<dbReference type="InterPro" id="IPR036047">
    <property type="entry name" value="F-box-like_dom_sf"/>
</dbReference>
<dbReference type="Proteomes" id="UP000626092">
    <property type="component" value="Unassembled WGS sequence"/>
</dbReference>
<evidence type="ECO:0000256" key="1">
    <source>
        <dbReference type="SAM" id="MobiDB-lite"/>
    </source>
</evidence>
<evidence type="ECO:0000259" key="2">
    <source>
        <dbReference type="SMART" id="SM00256"/>
    </source>
</evidence>
<feature type="domain" description="F-box" evidence="2">
    <location>
        <begin position="26"/>
        <end position="67"/>
    </location>
</feature>
<name>A0A834L202_RHOSS</name>
<comment type="caution">
    <text evidence="3">The sequence shown here is derived from an EMBL/GenBank/DDBJ whole genome shotgun (WGS) entry which is preliminary data.</text>
</comment>
<dbReference type="NCBIfam" id="TIGR01640">
    <property type="entry name" value="F_box_assoc_1"/>
    <property type="match status" value="1"/>
</dbReference>
<dbReference type="PANTHER" id="PTHR31111">
    <property type="entry name" value="BNAA05G37150D PROTEIN-RELATED"/>
    <property type="match status" value="1"/>
</dbReference>
<protein>
    <recommendedName>
        <fullName evidence="2">F-box domain-containing protein</fullName>
    </recommendedName>
</protein>
<dbReference type="CDD" id="cd22157">
    <property type="entry name" value="F-box_AtFBW1-like"/>
    <property type="match status" value="1"/>
</dbReference>
<organism evidence="3 4">
    <name type="scientific">Rhododendron simsii</name>
    <name type="common">Sims's rhododendron</name>
    <dbReference type="NCBI Taxonomy" id="118357"/>
    <lineage>
        <taxon>Eukaryota</taxon>
        <taxon>Viridiplantae</taxon>
        <taxon>Streptophyta</taxon>
        <taxon>Embryophyta</taxon>
        <taxon>Tracheophyta</taxon>
        <taxon>Spermatophyta</taxon>
        <taxon>Magnoliopsida</taxon>
        <taxon>eudicotyledons</taxon>
        <taxon>Gunneridae</taxon>
        <taxon>Pentapetalae</taxon>
        <taxon>asterids</taxon>
        <taxon>Ericales</taxon>
        <taxon>Ericaceae</taxon>
        <taxon>Ericoideae</taxon>
        <taxon>Rhodoreae</taxon>
        <taxon>Rhododendron</taxon>
    </lineage>
</organism>
<dbReference type="PANTHER" id="PTHR31111:SF138">
    <property type="entry name" value="F-BOX ASSOCIATED DOMAIN-CONTAINING PROTEIN"/>
    <property type="match status" value="1"/>
</dbReference>
<dbReference type="SUPFAM" id="SSF50965">
    <property type="entry name" value="Galactose oxidase, central domain"/>
    <property type="match status" value="1"/>
</dbReference>
<proteinExistence type="predicted"/>
<dbReference type="InterPro" id="IPR011043">
    <property type="entry name" value="Gal_Oxase/kelch_b-propeller"/>
</dbReference>
<evidence type="ECO:0000313" key="4">
    <source>
        <dbReference type="Proteomes" id="UP000626092"/>
    </source>
</evidence>
<dbReference type="OrthoDB" id="1289418at2759"/>
<dbReference type="Pfam" id="PF00646">
    <property type="entry name" value="F-box"/>
    <property type="match status" value="1"/>
</dbReference>
<dbReference type="InterPro" id="IPR001810">
    <property type="entry name" value="F-box_dom"/>
</dbReference>
<dbReference type="Pfam" id="PF08268">
    <property type="entry name" value="FBA_3"/>
    <property type="match status" value="1"/>
</dbReference>
<accession>A0A834L202</accession>
<keyword evidence="4" id="KW-1185">Reference proteome</keyword>
<reference evidence="3" key="1">
    <citation type="submission" date="2019-11" db="EMBL/GenBank/DDBJ databases">
        <authorList>
            <person name="Liu Y."/>
            <person name="Hou J."/>
            <person name="Li T.-Q."/>
            <person name="Guan C.-H."/>
            <person name="Wu X."/>
            <person name="Wu H.-Z."/>
            <person name="Ling F."/>
            <person name="Zhang R."/>
            <person name="Shi X.-G."/>
            <person name="Ren J.-P."/>
            <person name="Chen E.-F."/>
            <person name="Sun J.-M."/>
        </authorList>
    </citation>
    <scope>NUCLEOTIDE SEQUENCE</scope>
    <source>
        <strain evidence="3">Adult_tree_wgs_1</strain>
        <tissue evidence="3">Leaves</tissue>
    </source>
</reference>
<sequence>MPMLIQISKKPRNRESRGGGSVSAVLPHELVAEELLTRLPVNSLMRFKCVSKLWRSTITDPSFCKAHRARSCSRRGLLMVRPDINSPVSGLGFFLYANYGASVLESLHPFTVGGGGGGLVKKKRNKVGVLELLHQFHVRGDGVTEVVNGLFCMYTDCRARLCNVSTGEIMELPSPPTKKHKSFKHCRCHLGFDSARNQYKLLKVCSFQTINHSVRCIAECEILTLGKDAAWRSIQLVDGSMDTRRHQSVYIHAHGALYWWNATGHGIIAFSFKDEIFLPLVPQPPILRFTGSLLQFGDYLAVATGLVDRKLQLWVLDKPLTLSVCPWTLHLIHIPYDFADHGCCLLGNLPTGEMLMTCTEEEREINSRSSSPNHICVYSYNHTRRKFEKLVTSNKFPSFLASVFEGAVFDAVLDNNAKDLDAVSTSTQNQERQRIFWGGKHPQNLLEAMQVRCSRNDMEILGELVSLDDASARFAALRIGFHPDKKNQVRFLENFEVSTVTESYTGKDSDTSYIFNLLNEEVNLNKAWHFVTDGTWDAESMRVVTAWVKRRGQDIEEA</sequence>
<dbReference type="SMART" id="SM00256">
    <property type="entry name" value="FBOX"/>
    <property type="match status" value="1"/>
</dbReference>
<dbReference type="EMBL" id="WJXA01000531">
    <property type="protein sequence ID" value="KAF7112320.1"/>
    <property type="molecule type" value="Genomic_DNA"/>
</dbReference>
<dbReference type="SUPFAM" id="SSF81383">
    <property type="entry name" value="F-box domain"/>
    <property type="match status" value="1"/>
</dbReference>
<feature type="region of interest" description="Disordered" evidence="1">
    <location>
        <begin position="1"/>
        <end position="21"/>
    </location>
</feature>
<gene>
    <name evidence="3" type="ORF">RHSIM_RhsimUnG0241000</name>
</gene>
<dbReference type="InterPro" id="IPR013187">
    <property type="entry name" value="F-box-assoc_dom_typ3"/>
</dbReference>
<dbReference type="AlphaFoldDB" id="A0A834L202"/>